<gene>
    <name evidence="1" type="ORF">FB45DRAFT_738023</name>
</gene>
<dbReference type="AlphaFoldDB" id="A0AAD7C7W0"/>
<name>A0AAD7C7W0_9AGAR</name>
<dbReference type="SUPFAM" id="SSF52777">
    <property type="entry name" value="CoA-dependent acyltransferases"/>
    <property type="match status" value="1"/>
</dbReference>
<dbReference type="Gene3D" id="3.30.559.10">
    <property type="entry name" value="Chloramphenicol acetyltransferase-like domain"/>
    <property type="match status" value="2"/>
</dbReference>
<accession>A0AAD7C7W0</accession>
<comment type="caution">
    <text evidence="1">The sequence shown here is derived from an EMBL/GenBank/DDBJ whole genome shotgun (WGS) entry which is preliminary data.</text>
</comment>
<protein>
    <submittedName>
        <fullName evidence="1">Uncharacterized protein</fullName>
    </submittedName>
</protein>
<evidence type="ECO:0000313" key="1">
    <source>
        <dbReference type="EMBL" id="KAJ7641513.1"/>
    </source>
</evidence>
<evidence type="ECO:0000313" key="2">
    <source>
        <dbReference type="Proteomes" id="UP001221142"/>
    </source>
</evidence>
<organism evidence="1 2">
    <name type="scientific">Roridomyces roridus</name>
    <dbReference type="NCBI Taxonomy" id="1738132"/>
    <lineage>
        <taxon>Eukaryota</taxon>
        <taxon>Fungi</taxon>
        <taxon>Dikarya</taxon>
        <taxon>Basidiomycota</taxon>
        <taxon>Agaricomycotina</taxon>
        <taxon>Agaricomycetes</taxon>
        <taxon>Agaricomycetidae</taxon>
        <taxon>Agaricales</taxon>
        <taxon>Marasmiineae</taxon>
        <taxon>Mycenaceae</taxon>
        <taxon>Roridomyces</taxon>
    </lineage>
</organism>
<dbReference type="EMBL" id="JARKIF010000004">
    <property type="protein sequence ID" value="KAJ7641513.1"/>
    <property type="molecule type" value="Genomic_DNA"/>
</dbReference>
<dbReference type="InterPro" id="IPR023213">
    <property type="entry name" value="CAT-like_dom_sf"/>
</dbReference>
<keyword evidence="2" id="KW-1185">Reference proteome</keyword>
<dbReference type="Proteomes" id="UP001221142">
    <property type="component" value="Unassembled WGS sequence"/>
</dbReference>
<proteinExistence type="predicted"/>
<reference evidence="1" key="1">
    <citation type="submission" date="2023-03" db="EMBL/GenBank/DDBJ databases">
        <title>Massive genome expansion in bonnet fungi (Mycena s.s.) driven by repeated elements and novel gene families across ecological guilds.</title>
        <authorList>
            <consortium name="Lawrence Berkeley National Laboratory"/>
            <person name="Harder C.B."/>
            <person name="Miyauchi S."/>
            <person name="Viragh M."/>
            <person name="Kuo A."/>
            <person name="Thoen E."/>
            <person name="Andreopoulos B."/>
            <person name="Lu D."/>
            <person name="Skrede I."/>
            <person name="Drula E."/>
            <person name="Henrissat B."/>
            <person name="Morin E."/>
            <person name="Kohler A."/>
            <person name="Barry K."/>
            <person name="LaButti K."/>
            <person name="Morin E."/>
            <person name="Salamov A."/>
            <person name="Lipzen A."/>
            <person name="Mereny Z."/>
            <person name="Hegedus B."/>
            <person name="Baldrian P."/>
            <person name="Stursova M."/>
            <person name="Weitz H."/>
            <person name="Taylor A."/>
            <person name="Grigoriev I.V."/>
            <person name="Nagy L.G."/>
            <person name="Martin F."/>
            <person name="Kauserud H."/>
        </authorList>
    </citation>
    <scope>NUCLEOTIDE SEQUENCE</scope>
    <source>
        <strain evidence="1">9284</strain>
    </source>
</reference>
<sequence length="439" mass="48424">MAEWDYFQLSAFDTSCSEVAFTTAWLIQGTIDIPSLSAALDGLTERWRMLAGRIEPSDKPGAWRVQVPKGDFAPEYRRYALTTAVSDTPISDYVTLPLLIVSPTLPVSLFVAPATPTSNKTYVQTQHPLISIHVTALPNSGFAAIGFTVPHGVFDATGMALLQEALEAQLHAREWNPPSHPDALNAALSTHVVRPVAMSFFYKISTVVMGALRSVYDCFWNGACDHLVVVPEAVHLGLVDQIRALSKVRVSSSDVLAAWFYKTLYSKGTPARRTVRLVTFSSFRPSIPNMSTYPHNAFIRNFCPQTSVGDLAQRPLEDIALSVFQSRQNQGTEDVMAVYDAIASHGILDCSTCAFDCRGADELFWVNNCSSLRSTELRWPGVSAVKWANRYMRTESGFQLSNIISVMGRMDGDLLLHVNVSKAKLSLLEKEIQRLAAKD</sequence>